<feature type="compositionally biased region" description="Basic and acidic residues" evidence="1">
    <location>
        <begin position="30"/>
        <end position="44"/>
    </location>
</feature>
<proteinExistence type="predicted"/>
<evidence type="ECO:0000256" key="1">
    <source>
        <dbReference type="SAM" id="MobiDB-lite"/>
    </source>
</evidence>
<protein>
    <submittedName>
        <fullName evidence="2">Uncharacterized protein</fullName>
    </submittedName>
</protein>
<evidence type="ECO:0000313" key="3">
    <source>
        <dbReference type="Proteomes" id="UP001066276"/>
    </source>
</evidence>
<feature type="region of interest" description="Disordered" evidence="1">
    <location>
        <begin position="1"/>
        <end position="60"/>
    </location>
</feature>
<dbReference type="AlphaFoldDB" id="A0AAV7PUC8"/>
<sequence length="91" mass="9686">MELEPGSQQDPKKDFGIKQGTAGRQQWETEGNKQEVADGGRECTEGELGSGITVPDKIDDLSRDMDGGLVDAARGDLHAGHSSGELWQCSA</sequence>
<keyword evidence="3" id="KW-1185">Reference proteome</keyword>
<evidence type="ECO:0000313" key="2">
    <source>
        <dbReference type="EMBL" id="KAJ1130809.1"/>
    </source>
</evidence>
<reference evidence="2" key="1">
    <citation type="journal article" date="2022" name="bioRxiv">
        <title>Sequencing and chromosome-scale assembly of the giantPleurodeles waltlgenome.</title>
        <authorList>
            <person name="Brown T."/>
            <person name="Elewa A."/>
            <person name="Iarovenko S."/>
            <person name="Subramanian E."/>
            <person name="Araus A.J."/>
            <person name="Petzold A."/>
            <person name="Susuki M."/>
            <person name="Suzuki K.-i.T."/>
            <person name="Hayashi T."/>
            <person name="Toyoda A."/>
            <person name="Oliveira C."/>
            <person name="Osipova E."/>
            <person name="Leigh N.D."/>
            <person name="Simon A."/>
            <person name="Yun M.H."/>
        </authorList>
    </citation>
    <scope>NUCLEOTIDE SEQUENCE</scope>
    <source>
        <strain evidence="2">20211129_DDA</strain>
        <tissue evidence="2">Liver</tissue>
    </source>
</reference>
<comment type="caution">
    <text evidence="2">The sequence shown here is derived from an EMBL/GenBank/DDBJ whole genome shotgun (WGS) entry which is preliminary data.</text>
</comment>
<organism evidence="2 3">
    <name type="scientific">Pleurodeles waltl</name>
    <name type="common">Iberian ribbed newt</name>
    <dbReference type="NCBI Taxonomy" id="8319"/>
    <lineage>
        <taxon>Eukaryota</taxon>
        <taxon>Metazoa</taxon>
        <taxon>Chordata</taxon>
        <taxon>Craniata</taxon>
        <taxon>Vertebrata</taxon>
        <taxon>Euteleostomi</taxon>
        <taxon>Amphibia</taxon>
        <taxon>Batrachia</taxon>
        <taxon>Caudata</taxon>
        <taxon>Salamandroidea</taxon>
        <taxon>Salamandridae</taxon>
        <taxon>Pleurodelinae</taxon>
        <taxon>Pleurodeles</taxon>
    </lineage>
</organism>
<gene>
    <name evidence="2" type="ORF">NDU88_009156</name>
</gene>
<accession>A0AAV7PUC8</accession>
<name>A0AAV7PUC8_PLEWA</name>
<dbReference type="EMBL" id="JANPWB010000011">
    <property type="protein sequence ID" value="KAJ1130809.1"/>
    <property type="molecule type" value="Genomic_DNA"/>
</dbReference>
<dbReference type="Proteomes" id="UP001066276">
    <property type="component" value="Chromosome 7"/>
</dbReference>